<evidence type="ECO:0000313" key="1">
    <source>
        <dbReference type="EMBL" id="GJD66249.1"/>
    </source>
</evidence>
<dbReference type="AlphaFoldDB" id="A0AA37M8L0"/>
<gene>
    <name evidence="1" type="ORF">MPEAHAMD_6446</name>
</gene>
<organism evidence="1 2">
    <name type="scientific">Methylobacterium frigidaeris</name>
    <dbReference type="NCBI Taxonomy" id="2038277"/>
    <lineage>
        <taxon>Bacteria</taxon>
        <taxon>Pseudomonadati</taxon>
        <taxon>Pseudomonadota</taxon>
        <taxon>Alphaproteobacteria</taxon>
        <taxon>Hyphomicrobiales</taxon>
        <taxon>Methylobacteriaceae</taxon>
        <taxon>Methylobacterium</taxon>
    </lineage>
</organism>
<comment type="caution">
    <text evidence="1">The sequence shown here is derived from an EMBL/GenBank/DDBJ whole genome shotgun (WGS) entry which is preliminary data.</text>
</comment>
<sequence>MMQARSPRDAATASWRSRFQAEMSPLLRAVRALWLAISVGYRPIDGMRSTARAIASGVAAARAGASCAARSALQTCVTWLMASRMVGFAPSADFSSG</sequence>
<accession>A0AA37M8L0</accession>
<protein>
    <submittedName>
        <fullName evidence="1">Uncharacterized protein</fullName>
    </submittedName>
</protein>
<dbReference type="EMBL" id="BPQJ01000059">
    <property type="protein sequence ID" value="GJD66249.1"/>
    <property type="molecule type" value="Genomic_DNA"/>
</dbReference>
<name>A0AA37M8L0_9HYPH</name>
<reference evidence="1" key="2">
    <citation type="submission" date="2021-08" db="EMBL/GenBank/DDBJ databases">
        <authorList>
            <person name="Tani A."/>
            <person name="Ola A."/>
            <person name="Ogura Y."/>
            <person name="Katsura K."/>
            <person name="Hayashi T."/>
        </authorList>
    </citation>
    <scope>NUCLEOTIDE SEQUENCE</scope>
    <source>
        <strain evidence="1">JCM 32048</strain>
    </source>
</reference>
<keyword evidence="2" id="KW-1185">Reference proteome</keyword>
<dbReference type="Proteomes" id="UP001055286">
    <property type="component" value="Unassembled WGS sequence"/>
</dbReference>
<proteinExistence type="predicted"/>
<evidence type="ECO:0000313" key="2">
    <source>
        <dbReference type="Proteomes" id="UP001055286"/>
    </source>
</evidence>
<reference evidence="1" key="1">
    <citation type="journal article" date="2016" name="Front. Microbiol.">
        <title>Genome Sequence of the Piezophilic, Mesophilic Sulfate-Reducing Bacterium Desulfovibrio indicus J2T.</title>
        <authorList>
            <person name="Cao J."/>
            <person name="Maignien L."/>
            <person name="Shao Z."/>
            <person name="Alain K."/>
            <person name="Jebbar M."/>
        </authorList>
    </citation>
    <scope>NUCLEOTIDE SEQUENCE</scope>
    <source>
        <strain evidence="1">JCM 32048</strain>
    </source>
</reference>